<dbReference type="GO" id="GO:0015628">
    <property type="term" value="P:protein secretion by the type II secretion system"/>
    <property type="evidence" value="ECO:0007669"/>
    <property type="project" value="TreeGrafter"/>
</dbReference>
<dbReference type="Pfam" id="PF00482">
    <property type="entry name" value="T2SSF"/>
    <property type="match status" value="2"/>
</dbReference>
<keyword evidence="5" id="KW-0997">Cell inner membrane</keyword>
<evidence type="ECO:0000313" key="11">
    <source>
        <dbReference type="EMBL" id="MPM04585.1"/>
    </source>
</evidence>
<dbReference type="PANTHER" id="PTHR30012">
    <property type="entry name" value="GENERAL SECRETION PATHWAY PROTEIN"/>
    <property type="match status" value="1"/>
</dbReference>
<evidence type="ECO:0000256" key="1">
    <source>
        <dbReference type="ARBA" id="ARBA00004429"/>
    </source>
</evidence>
<dbReference type="AlphaFoldDB" id="A0A644WL28"/>
<dbReference type="PANTHER" id="PTHR30012:SF0">
    <property type="entry name" value="TYPE II SECRETION SYSTEM PROTEIN F-RELATED"/>
    <property type="match status" value="1"/>
</dbReference>
<comment type="similarity">
    <text evidence="2">Belongs to the GSP F family.</text>
</comment>
<name>A0A644WL28_9ZZZZ</name>
<feature type="domain" description="Type II secretion system protein GspF" evidence="10">
    <location>
        <begin position="66"/>
        <end position="189"/>
    </location>
</feature>
<gene>
    <name evidence="11" type="primary">epsF_10</name>
    <name evidence="11" type="ORF">SDC9_50863</name>
</gene>
<reference evidence="11" key="1">
    <citation type="submission" date="2019-08" db="EMBL/GenBank/DDBJ databases">
        <authorList>
            <person name="Kucharzyk K."/>
            <person name="Murdoch R.W."/>
            <person name="Higgins S."/>
            <person name="Loffler F."/>
        </authorList>
    </citation>
    <scope>NUCLEOTIDE SEQUENCE</scope>
</reference>
<keyword evidence="4" id="KW-1003">Cell membrane</keyword>
<feature type="transmembrane region" description="Helical" evidence="9">
    <location>
        <begin position="372"/>
        <end position="396"/>
    </location>
</feature>
<dbReference type="InterPro" id="IPR003004">
    <property type="entry name" value="GspF/PilC"/>
</dbReference>
<organism evidence="11">
    <name type="scientific">bioreactor metagenome</name>
    <dbReference type="NCBI Taxonomy" id="1076179"/>
    <lineage>
        <taxon>unclassified sequences</taxon>
        <taxon>metagenomes</taxon>
        <taxon>ecological metagenomes</taxon>
    </lineage>
</organism>
<evidence type="ECO:0000256" key="7">
    <source>
        <dbReference type="ARBA" id="ARBA00022989"/>
    </source>
</evidence>
<comment type="subcellular location">
    <subcellularLocation>
        <location evidence="1">Cell inner membrane</location>
        <topology evidence="1">Multi-pass membrane protein</topology>
    </subcellularLocation>
</comment>
<dbReference type="FunFam" id="1.20.81.30:FF:000001">
    <property type="entry name" value="Type II secretion system protein F"/>
    <property type="match status" value="1"/>
</dbReference>
<evidence type="ECO:0000256" key="4">
    <source>
        <dbReference type="ARBA" id="ARBA00022475"/>
    </source>
</evidence>
<dbReference type="PRINTS" id="PR00812">
    <property type="entry name" value="BCTERIALGSPF"/>
</dbReference>
<keyword evidence="7 9" id="KW-1133">Transmembrane helix</keyword>
<evidence type="ECO:0000259" key="10">
    <source>
        <dbReference type="Pfam" id="PF00482"/>
    </source>
</evidence>
<comment type="caution">
    <text evidence="11">The sequence shown here is derived from an EMBL/GenBank/DDBJ whole genome shotgun (WGS) entry which is preliminary data.</text>
</comment>
<dbReference type="EMBL" id="VSSQ01001051">
    <property type="protein sequence ID" value="MPM04585.1"/>
    <property type="molecule type" value="Genomic_DNA"/>
</dbReference>
<dbReference type="InterPro" id="IPR001992">
    <property type="entry name" value="T2SS_GspF/T4SS_PilC_CS"/>
</dbReference>
<proteinExistence type="inferred from homology"/>
<accession>A0A644WL28</accession>
<feature type="transmembrane region" description="Helical" evidence="9">
    <location>
        <begin position="215"/>
        <end position="237"/>
    </location>
</feature>
<keyword evidence="8 9" id="KW-0472">Membrane</keyword>
<feature type="domain" description="Type II secretion system protein GspF" evidence="10">
    <location>
        <begin position="269"/>
        <end position="391"/>
    </location>
</feature>
<evidence type="ECO:0000256" key="6">
    <source>
        <dbReference type="ARBA" id="ARBA00022692"/>
    </source>
</evidence>
<dbReference type="PROSITE" id="PS00874">
    <property type="entry name" value="T2SP_F"/>
    <property type="match status" value="1"/>
</dbReference>
<keyword evidence="6 9" id="KW-0812">Transmembrane</keyword>
<evidence type="ECO:0000256" key="9">
    <source>
        <dbReference type="SAM" id="Phobius"/>
    </source>
</evidence>
<dbReference type="InterPro" id="IPR042094">
    <property type="entry name" value="T2SS_GspF_sf"/>
</dbReference>
<evidence type="ECO:0000256" key="8">
    <source>
        <dbReference type="ARBA" id="ARBA00023136"/>
    </source>
</evidence>
<keyword evidence="3" id="KW-0813">Transport</keyword>
<protein>
    <submittedName>
        <fullName evidence="11">Type II secretion system protein F</fullName>
    </submittedName>
</protein>
<feature type="transmembrane region" description="Helical" evidence="9">
    <location>
        <begin position="170"/>
        <end position="195"/>
    </location>
</feature>
<evidence type="ECO:0000256" key="3">
    <source>
        <dbReference type="ARBA" id="ARBA00022448"/>
    </source>
</evidence>
<evidence type="ECO:0000256" key="5">
    <source>
        <dbReference type="ARBA" id="ARBA00022519"/>
    </source>
</evidence>
<evidence type="ECO:0000256" key="2">
    <source>
        <dbReference type="ARBA" id="ARBA00005745"/>
    </source>
</evidence>
<dbReference type="InterPro" id="IPR018076">
    <property type="entry name" value="T2SS_GspF_dom"/>
</dbReference>
<sequence length="400" mass="43942">MPEFIFKARSLAGEAWSGTLEADSAEALEFMLNDKGFFPLEIKPKPEGVSLARMFGKVNKRDLAVFSRQLSVIISSGVTIIEAIAILAEQTEKQSFKEVLEVVGDDVQKGKLLSQSMSAFPGVFPEFLRNMIRVGEASGTLDDIMEQMANYYENEDKINRKVKSAMTYPMILGIMTVGVVILLMVMVLPMFSSILSEMGGQMPMITVVLMAISNFMRLNIGFIALGVAAVVFAFTSYTRTPSGRLRFDAFKVSFPLTRGLTVKVITSRFARSMGILLKSGINIINAMNIMTTLIGNRAVEEKFAVSSEEVQQGRGIAESLSRIGIFPPLLIHMIQVGEKTGELDQMLLRTSGFFDDEVETAVTKMTTLIEPVMIVILAVIVAVILLSIFLPMLSIMNAVS</sequence>
<dbReference type="Gene3D" id="1.20.81.30">
    <property type="entry name" value="Type II secretion system (T2SS), domain F"/>
    <property type="match status" value="2"/>
</dbReference>
<dbReference type="GO" id="GO:0005886">
    <property type="term" value="C:plasma membrane"/>
    <property type="evidence" value="ECO:0007669"/>
    <property type="project" value="UniProtKB-SubCell"/>
</dbReference>